<keyword evidence="2" id="KW-1185">Reference proteome</keyword>
<proteinExistence type="predicted"/>
<name>A0A193LD58_9GAMM</name>
<dbReference type="AlphaFoldDB" id="A0A193LD58"/>
<accession>A0A193LD58</accession>
<evidence type="ECO:0000313" key="1">
    <source>
        <dbReference type="EMBL" id="ANO50319.1"/>
    </source>
</evidence>
<protein>
    <submittedName>
        <fullName evidence="1">Uncharacterized protein</fullName>
    </submittedName>
</protein>
<reference evidence="1 2" key="1">
    <citation type="submission" date="2016-06" db="EMBL/GenBank/DDBJ databases">
        <title>Complete genome sequence of a deep-branching marine Gamma Proteobacterium Woeseia oceani type strain XK5.</title>
        <authorList>
            <person name="Mu D."/>
            <person name="Du Z."/>
        </authorList>
    </citation>
    <scope>NUCLEOTIDE SEQUENCE [LARGE SCALE GENOMIC DNA]</scope>
    <source>
        <strain evidence="1 2">XK5</strain>
    </source>
</reference>
<dbReference type="EMBL" id="CP016268">
    <property type="protein sequence ID" value="ANO50319.1"/>
    <property type="molecule type" value="Genomic_DNA"/>
</dbReference>
<gene>
    <name evidence="1" type="ORF">BA177_03000</name>
</gene>
<organism evidence="1 2">
    <name type="scientific">Woeseia oceani</name>
    <dbReference type="NCBI Taxonomy" id="1548547"/>
    <lineage>
        <taxon>Bacteria</taxon>
        <taxon>Pseudomonadati</taxon>
        <taxon>Pseudomonadota</taxon>
        <taxon>Gammaproteobacteria</taxon>
        <taxon>Woeseiales</taxon>
        <taxon>Woeseiaceae</taxon>
        <taxon>Woeseia</taxon>
    </lineage>
</organism>
<evidence type="ECO:0000313" key="2">
    <source>
        <dbReference type="Proteomes" id="UP000092695"/>
    </source>
</evidence>
<sequence length="97" mass="10037">MDLLRGTAKEATMNSKLGTIVSTSLMLAGITLWSVSVLAADNVSSLPASAAQKDTRELAADANRAAANDAVTRINAANRLDLDIELIGRTAVKIAGN</sequence>
<dbReference type="Proteomes" id="UP000092695">
    <property type="component" value="Chromosome"/>
</dbReference>
<dbReference type="KEGG" id="woc:BA177_03000"/>